<name>C4JT95_UNCRE</name>
<dbReference type="InterPro" id="IPR044742">
    <property type="entry name" value="DEAD/DEAH_RhlB"/>
</dbReference>
<dbReference type="eggNOG" id="KOG0331">
    <property type="taxonomic scope" value="Eukaryota"/>
</dbReference>
<evidence type="ECO:0000256" key="6">
    <source>
        <dbReference type="ARBA" id="ARBA00022741"/>
    </source>
</evidence>
<evidence type="ECO:0000313" key="17">
    <source>
        <dbReference type="Proteomes" id="UP000002058"/>
    </source>
</evidence>
<dbReference type="RefSeq" id="XP_002584995.1">
    <property type="nucleotide sequence ID" value="XM_002584949.1"/>
</dbReference>
<dbReference type="SUPFAM" id="SSF52540">
    <property type="entry name" value="P-loop containing nucleoside triphosphate hydrolases"/>
    <property type="match status" value="1"/>
</dbReference>
<evidence type="ECO:0000256" key="14">
    <source>
        <dbReference type="SAM" id="MobiDB-lite"/>
    </source>
</evidence>
<protein>
    <recommendedName>
        <fullName evidence="3">RNA helicase</fullName>
        <ecNumber evidence="3">3.6.4.13</ecNumber>
    </recommendedName>
</protein>
<dbReference type="CDD" id="cd00268">
    <property type="entry name" value="DEADc"/>
    <property type="match status" value="1"/>
</dbReference>
<evidence type="ECO:0000256" key="11">
    <source>
        <dbReference type="ARBA" id="ARBA00037449"/>
    </source>
</evidence>
<evidence type="ECO:0000256" key="9">
    <source>
        <dbReference type="ARBA" id="ARBA00022840"/>
    </source>
</evidence>
<dbReference type="GO" id="GO:0016787">
    <property type="term" value="F:hydrolase activity"/>
    <property type="evidence" value="ECO:0007669"/>
    <property type="project" value="UniProtKB-KW"/>
</dbReference>
<keyword evidence="10" id="KW-0539">Nucleus</keyword>
<dbReference type="OrthoDB" id="196131at2759"/>
<accession>C4JT95</accession>
<reference evidence="17" key="1">
    <citation type="journal article" date="2009" name="Genome Res.">
        <title>Comparative genomic analyses of the human fungal pathogens Coccidioides and their relatives.</title>
        <authorList>
            <person name="Sharpton T.J."/>
            <person name="Stajich J.E."/>
            <person name="Rounsley S.D."/>
            <person name="Gardner M.J."/>
            <person name="Wortman J.R."/>
            <person name="Jordar V.S."/>
            <person name="Maiti R."/>
            <person name="Kodira C.D."/>
            <person name="Neafsey D.E."/>
            <person name="Zeng Q."/>
            <person name="Hung C.-Y."/>
            <person name="McMahan C."/>
            <person name="Muszewska A."/>
            <person name="Grynberg M."/>
            <person name="Mandel M.A."/>
            <person name="Kellner E.M."/>
            <person name="Barker B.M."/>
            <person name="Galgiani J.N."/>
            <person name="Orbach M.J."/>
            <person name="Kirkland T.N."/>
            <person name="Cole G.T."/>
            <person name="Henn M.R."/>
            <person name="Birren B.W."/>
            <person name="Taylor J.W."/>
        </authorList>
    </citation>
    <scope>NUCLEOTIDE SEQUENCE [LARGE SCALE GENOMIC DNA]</scope>
    <source>
        <strain evidence="17">UAMH 1704</strain>
    </source>
</reference>
<dbReference type="FunCoup" id="C4JT95">
    <property type="interactions" value="363"/>
</dbReference>
<dbReference type="SMART" id="SM00487">
    <property type="entry name" value="DEXDc"/>
    <property type="match status" value="1"/>
</dbReference>
<dbReference type="EC" id="3.6.4.13" evidence="3"/>
<dbReference type="GO" id="GO:0000464">
    <property type="term" value="P:endonucleolytic cleavage in ITS1 upstream of 5.8S rRNA from tricistronic rRNA transcript (SSU-rRNA, 5.8S rRNA, LSU-rRNA)"/>
    <property type="evidence" value="ECO:0007669"/>
    <property type="project" value="EnsemblFungi"/>
</dbReference>
<comment type="function">
    <text evidence="11">ATP-dependent RNA helicase required for 60S ribosomal subunit synthesis. Involved in efficient pre-rRNA processing, predominantly at site A3, which is necessary for the normal formation of 25S and 5.8S rRNAs.</text>
</comment>
<comment type="similarity">
    <text evidence="2">Belongs to the DEAD box helicase family. DDX5/DBP2 subfamily.</text>
</comment>
<dbReference type="OMA" id="RGKNAMD"/>
<keyword evidence="17" id="KW-1185">Reference proteome</keyword>
<dbReference type="AlphaFoldDB" id="C4JT95"/>
<evidence type="ECO:0000256" key="10">
    <source>
        <dbReference type="ARBA" id="ARBA00023242"/>
    </source>
</evidence>
<dbReference type="PROSITE" id="PS51192">
    <property type="entry name" value="HELICASE_ATP_BIND_1"/>
    <property type="match status" value="1"/>
</dbReference>
<dbReference type="GO" id="GO:0030687">
    <property type="term" value="C:preribosome, large subunit precursor"/>
    <property type="evidence" value="ECO:0007669"/>
    <property type="project" value="EnsemblFungi"/>
</dbReference>
<keyword evidence="6 13" id="KW-0547">Nucleotide-binding</keyword>
<dbReference type="Pfam" id="PF00270">
    <property type="entry name" value="DEAD"/>
    <property type="match status" value="1"/>
</dbReference>
<keyword evidence="8 13" id="KW-0347">Helicase</keyword>
<evidence type="ECO:0000256" key="13">
    <source>
        <dbReference type="RuleBase" id="RU000492"/>
    </source>
</evidence>
<keyword evidence="4" id="KW-0690">Ribosome biogenesis</keyword>
<dbReference type="InterPro" id="IPR011545">
    <property type="entry name" value="DEAD/DEAH_box_helicase_dom"/>
</dbReference>
<dbReference type="VEuPathDB" id="FungiDB:UREG_05684"/>
<keyword evidence="5" id="KW-0698">rRNA processing</keyword>
<evidence type="ECO:0000256" key="4">
    <source>
        <dbReference type="ARBA" id="ARBA00022517"/>
    </source>
</evidence>
<dbReference type="KEGG" id="ure:UREG_05684"/>
<dbReference type="GO" id="GO:0005730">
    <property type="term" value="C:nucleolus"/>
    <property type="evidence" value="ECO:0007669"/>
    <property type="project" value="EnsemblFungi"/>
</dbReference>
<evidence type="ECO:0000256" key="12">
    <source>
        <dbReference type="ARBA" id="ARBA00047984"/>
    </source>
</evidence>
<comment type="subcellular location">
    <subcellularLocation>
        <location evidence="1">Nucleus</location>
        <location evidence="1">Nucleolus</location>
    </subcellularLocation>
</comment>
<evidence type="ECO:0000256" key="2">
    <source>
        <dbReference type="ARBA" id="ARBA00009334"/>
    </source>
</evidence>
<evidence type="ECO:0000313" key="16">
    <source>
        <dbReference type="EMBL" id="EEP80842.1"/>
    </source>
</evidence>
<evidence type="ECO:0000256" key="3">
    <source>
        <dbReference type="ARBA" id="ARBA00012552"/>
    </source>
</evidence>
<dbReference type="STRING" id="336963.C4JT95"/>
<dbReference type="GeneID" id="8439322"/>
<evidence type="ECO:0000256" key="5">
    <source>
        <dbReference type="ARBA" id="ARBA00022552"/>
    </source>
</evidence>
<dbReference type="GO" id="GO:0003724">
    <property type="term" value="F:RNA helicase activity"/>
    <property type="evidence" value="ECO:0007669"/>
    <property type="project" value="UniProtKB-EC"/>
</dbReference>
<dbReference type="EMBL" id="CH476617">
    <property type="protein sequence ID" value="EEP80842.1"/>
    <property type="molecule type" value="Genomic_DNA"/>
</dbReference>
<dbReference type="GO" id="GO:0003676">
    <property type="term" value="F:nucleic acid binding"/>
    <property type="evidence" value="ECO:0007669"/>
    <property type="project" value="InterPro"/>
</dbReference>
<proteinExistence type="inferred from homology"/>
<dbReference type="InterPro" id="IPR014001">
    <property type="entry name" value="Helicase_ATP-bd"/>
</dbReference>
<comment type="catalytic activity">
    <reaction evidence="12">
        <text>ATP + H2O = ADP + phosphate + H(+)</text>
        <dbReference type="Rhea" id="RHEA:13065"/>
        <dbReference type="ChEBI" id="CHEBI:15377"/>
        <dbReference type="ChEBI" id="CHEBI:15378"/>
        <dbReference type="ChEBI" id="CHEBI:30616"/>
        <dbReference type="ChEBI" id="CHEBI:43474"/>
        <dbReference type="ChEBI" id="CHEBI:456216"/>
        <dbReference type="EC" id="3.6.4.13"/>
    </reaction>
</comment>
<keyword evidence="7 13" id="KW-0378">Hydrolase</keyword>
<feature type="domain" description="Helicase ATP-binding" evidence="15">
    <location>
        <begin position="118"/>
        <end position="294"/>
    </location>
</feature>
<keyword evidence="9 13" id="KW-0067">ATP-binding</keyword>
<dbReference type="GO" id="GO:0005524">
    <property type="term" value="F:ATP binding"/>
    <property type="evidence" value="ECO:0007669"/>
    <property type="project" value="UniProtKB-KW"/>
</dbReference>
<evidence type="ECO:0000259" key="15">
    <source>
        <dbReference type="PROSITE" id="PS51192"/>
    </source>
</evidence>
<dbReference type="Proteomes" id="UP000002058">
    <property type="component" value="Unassembled WGS sequence"/>
</dbReference>
<evidence type="ECO:0000256" key="8">
    <source>
        <dbReference type="ARBA" id="ARBA00022806"/>
    </source>
</evidence>
<feature type="region of interest" description="Disordered" evidence="14">
    <location>
        <begin position="1"/>
        <end position="56"/>
    </location>
</feature>
<dbReference type="InParanoid" id="C4JT95"/>
<evidence type="ECO:0000256" key="1">
    <source>
        <dbReference type="ARBA" id="ARBA00004604"/>
    </source>
</evidence>
<dbReference type="Gene3D" id="3.40.50.300">
    <property type="entry name" value="P-loop containing nucleotide triphosphate hydrolases"/>
    <property type="match status" value="1"/>
</dbReference>
<dbReference type="InterPro" id="IPR027417">
    <property type="entry name" value="P-loop_NTPase"/>
</dbReference>
<dbReference type="InterPro" id="IPR000629">
    <property type="entry name" value="RNA-helicase_DEAD-box_CS"/>
</dbReference>
<dbReference type="HOGENOM" id="CLU_003041_1_5_1"/>
<dbReference type="PROSITE" id="PS00039">
    <property type="entry name" value="DEAD_ATP_HELICASE"/>
    <property type="match status" value="1"/>
</dbReference>
<sequence>MAKRPLPIESNAEPKRKKNKKNESTTPKLAANGQGHNLEPSAVKNSTSPYIPNPELDSLPQATVDEYLKANSIDIADQGEAEPLRPITSFSFLPQPSEPLYRPLKAFSAPTPIQAVSWPLAFAGRDVIGVAETGSGKTLAFGLPCLRKILELNSSRKSRRLSAVIITPTRELAMQIYDQLLKFTSSVDVGIACIYGGAPKDQQRREARNASIIVATPGRLKDFQSEQGIDLSKVKYLVLDEADRMLDKGFEQDIRDIIGTMPSARKRQTIMFTATWPDSVKNLAATFTRDPVTITIGERTSDIRANDRIKQVVEVLNPHEKDGRLLEVIRKYQGKDNSSDSINVFCLYKKEAMRVVYGHPF</sequence>
<gene>
    <name evidence="16" type="ORF">UREG_05684</name>
</gene>
<dbReference type="PANTHER" id="PTHR47958">
    <property type="entry name" value="ATP-DEPENDENT RNA HELICASE DBP3"/>
    <property type="match status" value="1"/>
</dbReference>
<organism evidence="16 17">
    <name type="scientific">Uncinocarpus reesii (strain UAMH 1704)</name>
    <dbReference type="NCBI Taxonomy" id="336963"/>
    <lineage>
        <taxon>Eukaryota</taxon>
        <taxon>Fungi</taxon>
        <taxon>Dikarya</taxon>
        <taxon>Ascomycota</taxon>
        <taxon>Pezizomycotina</taxon>
        <taxon>Eurotiomycetes</taxon>
        <taxon>Eurotiomycetidae</taxon>
        <taxon>Onygenales</taxon>
        <taxon>Onygenaceae</taxon>
        <taxon>Uncinocarpus</taxon>
    </lineage>
</organism>
<evidence type="ECO:0000256" key="7">
    <source>
        <dbReference type="ARBA" id="ARBA00022801"/>
    </source>
</evidence>